<name>A0A6G1KTV9_9PEZI</name>
<dbReference type="EMBL" id="ML995940">
    <property type="protein sequence ID" value="KAF2764103.1"/>
    <property type="molecule type" value="Genomic_DNA"/>
</dbReference>
<accession>A0A6G1KTV9</accession>
<evidence type="ECO:0000313" key="4">
    <source>
        <dbReference type="EMBL" id="KAF2764103.1"/>
    </source>
</evidence>
<reference evidence="4" key="1">
    <citation type="journal article" date="2020" name="Stud. Mycol.">
        <title>101 Dothideomycetes genomes: a test case for predicting lifestyles and emergence of pathogens.</title>
        <authorList>
            <person name="Haridas S."/>
            <person name="Albert R."/>
            <person name="Binder M."/>
            <person name="Bloem J."/>
            <person name="Labutti K."/>
            <person name="Salamov A."/>
            <person name="Andreopoulos B."/>
            <person name="Baker S."/>
            <person name="Barry K."/>
            <person name="Bills G."/>
            <person name="Bluhm B."/>
            <person name="Cannon C."/>
            <person name="Castanera R."/>
            <person name="Culley D."/>
            <person name="Daum C."/>
            <person name="Ezra D."/>
            <person name="Gonzalez J."/>
            <person name="Henrissat B."/>
            <person name="Kuo A."/>
            <person name="Liang C."/>
            <person name="Lipzen A."/>
            <person name="Lutzoni F."/>
            <person name="Magnuson J."/>
            <person name="Mondo S."/>
            <person name="Nolan M."/>
            <person name="Ohm R."/>
            <person name="Pangilinan J."/>
            <person name="Park H.-J."/>
            <person name="Ramirez L."/>
            <person name="Alfaro M."/>
            <person name="Sun H."/>
            <person name="Tritt A."/>
            <person name="Yoshinaga Y."/>
            <person name="Zwiers L.-H."/>
            <person name="Turgeon B."/>
            <person name="Goodwin S."/>
            <person name="Spatafora J."/>
            <person name="Crous P."/>
            <person name="Grigoriev I."/>
        </authorList>
    </citation>
    <scope>NUCLEOTIDE SEQUENCE</scope>
    <source>
        <strain evidence="4">CBS 116005</strain>
    </source>
</reference>
<evidence type="ECO:0000313" key="5">
    <source>
        <dbReference type="Proteomes" id="UP000799436"/>
    </source>
</evidence>
<dbReference type="OrthoDB" id="10391297at2759"/>
<protein>
    <submittedName>
        <fullName evidence="4">Uncharacterized protein</fullName>
    </submittedName>
</protein>
<evidence type="ECO:0000256" key="2">
    <source>
        <dbReference type="SAM" id="MobiDB-lite"/>
    </source>
</evidence>
<proteinExistence type="predicted"/>
<keyword evidence="3" id="KW-0812">Transmembrane</keyword>
<dbReference type="Proteomes" id="UP000799436">
    <property type="component" value="Unassembled WGS sequence"/>
</dbReference>
<keyword evidence="5" id="KW-1185">Reference proteome</keyword>
<keyword evidence="3" id="KW-0472">Membrane</keyword>
<organism evidence="4 5">
    <name type="scientific">Teratosphaeria nubilosa</name>
    <dbReference type="NCBI Taxonomy" id="161662"/>
    <lineage>
        <taxon>Eukaryota</taxon>
        <taxon>Fungi</taxon>
        <taxon>Dikarya</taxon>
        <taxon>Ascomycota</taxon>
        <taxon>Pezizomycotina</taxon>
        <taxon>Dothideomycetes</taxon>
        <taxon>Dothideomycetidae</taxon>
        <taxon>Mycosphaerellales</taxon>
        <taxon>Teratosphaeriaceae</taxon>
        <taxon>Teratosphaeria</taxon>
    </lineage>
</organism>
<feature type="region of interest" description="Disordered" evidence="2">
    <location>
        <begin position="1"/>
        <end position="23"/>
    </location>
</feature>
<dbReference type="AlphaFoldDB" id="A0A6G1KTV9"/>
<feature type="transmembrane region" description="Helical" evidence="3">
    <location>
        <begin position="96"/>
        <end position="118"/>
    </location>
</feature>
<evidence type="ECO:0000256" key="1">
    <source>
        <dbReference type="SAM" id="Coils"/>
    </source>
</evidence>
<feature type="coiled-coil region" evidence="1">
    <location>
        <begin position="53"/>
        <end position="94"/>
    </location>
</feature>
<gene>
    <name evidence="4" type="ORF">EJ03DRAFT_41457</name>
</gene>
<evidence type="ECO:0000256" key="3">
    <source>
        <dbReference type="SAM" id="Phobius"/>
    </source>
</evidence>
<keyword evidence="3" id="KW-1133">Transmembrane helix</keyword>
<keyword evidence="1" id="KW-0175">Coiled coil</keyword>
<feature type="compositionally biased region" description="Basic and acidic residues" evidence="2">
    <location>
        <begin position="1"/>
        <end position="18"/>
    </location>
</feature>
<sequence>MAEKEQQEQPDGDRRDSVTDAGEALSSCETRLKKLQQALATTPQHDKPARDQLEDRIKDLEAFQAELGALEADNSELRLQCTKLEALLKIERRRVFFSRAAMLLCIVSVIVGAIAVVMGSGEETCIVVPERLVNYVD</sequence>